<dbReference type="InParanoid" id="A0A1J7IGT5"/>
<accession>A0A1J7IGT5</accession>
<proteinExistence type="predicted"/>
<sequence length="909" mass="103080">MLSWRTPAISGTIGGSSLARAKSALAVPVPRRLQSSQAVESPGTRRLEWRLDGRKLPPWRTKRRDYEPFSPSAVILERLYARESRMTREQWELFRDIASKRSTRLPVMTAQMLLRQEEASLRTSLSGLLTDDDGSETDSNWDKRLEILAHTGITEQHLQHWVWILQGKTADERVQRFLSGDTYKPMFLLFIMIHKAHTIFDRQLFVSLLDYVSTTYCQDRSQAAEPQRVYRSLSSRHNMTPAHFIEMLDRLVNQALRLCPEALVTIAEVVTCYLETKPVSPNSHDNGYSAQCRVFNRALFTFSRAANLRPLANTRYNWEAQKHLLAFSNSLKRPLIINESGYRAIQGVMVGREKSEDEAKVAIRSAKSWPPYREAWDGVDEQRRLEDDLSRAVKTGISAREAGYPDSELDRALGTLGGAVLGDGPTVQTRSTSFRARSGRRAAENVYKTWAAQVRATRNSQEAWAAFRRPPREGIRPSAWVYEEMFAKLFAYEVDDPASAVPGNAKEVMPVYQPGNLSEFEKWRLQPPTVAELYDHMLDSGVKPVGQVLRMLVANAESEGEVLRYLQDSPYQDFAAVVQERDRSCPPNEANFFQVEGLYRSVPRTVFGAYISFLCKMQRKVYSGHSYADHADSPVDNSYLRRALAVVSVRLRPELPEGRTYKPPWYDILRTMVMARTHGALVTVARGQVELFLNVFKWVRKHTGMDAMLLEIMCLSTGRVMAANFTKAANPPVVRPEAVYAAREERWWARHDAAGEEGRKTLASAWVESMAAFEEMQKPGSGIGGFHVYIYVRVLGMYGAVHEMVVVMRWVLARLEEGDQFNGGIEDGTSNHAYLLRAFGFAEAYGNECGRVDEVASIKARRRLLVEEGYPFTLGEMSKSDEEDVEFVMAIAEGWGKYAEDDVDGKIPW</sequence>
<evidence type="ECO:0000313" key="2">
    <source>
        <dbReference type="Proteomes" id="UP000182658"/>
    </source>
</evidence>
<evidence type="ECO:0000313" key="1">
    <source>
        <dbReference type="EMBL" id="OIW26491.1"/>
    </source>
</evidence>
<dbReference type="Proteomes" id="UP000182658">
    <property type="component" value="Unassembled WGS sequence"/>
</dbReference>
<organism evidence="1 2">
    <name type="scientific">Coniochaeta ligniaria NRRL 30616</name>
    <dbReference type="NCBI Taxonomy" id="1408157"/>
    <lineage>
        <taxon>Eukaryota</taxon>
        <taxon>Fungi</taxon>
        <taxon>Dikarya</taxon>
        <taxon>Ascomycota</taxon>
        <taxon>Pezizomycotina</taxon>
        <taxon>Sordariomycetes</taxon>
        <taxon>Sordariomycetidae</taxon>
        <taxon>Coniochaetales</taxon>
        <taxon>Coniochaetaceae</taxon>
        <taxon>Coniochaeta</taxon>
    </lineage>
</organism>
<gene>
    <name evidence="1" type="ORF">CONLIGDRAFT_716766</name>
</gene>
<reference evidence="1 2" key="1">
    <citation type="submission" date="2016-10" db="EMBL/GenBank/DDBJ databases">
        <title>Draft genome sequence of Coniochaeta ligniaria NRRL30616, a lignocellulolytic fungus for bioabatement of inhibitors in plant biomass hydrolysates.</title>
        <authorList>
            <consortium name="DOE Joint Genome Institute"/>
            <person name="Jimenez D.J."/>
            <person name="Hector R.E."/>
            <person name="Riley R."/>
            <person name="Sun H."/>
            <person name="Grigoriev I.V."/>
            <person name="Van Elsas J.D."/>
            <person name="Nichols N.N."/>
        </authorList>
    </citation>
    <scope>NUCLEOTIDE SEQUENCE [LARGE SCALE GENOMIC DNA]</scope>
    <source>
        <strain evidence="1 2">NRRL 30616</strain>
    </source>
</reference>
<dbReference type="OrthoDB" id="5376140at2759"/>
<dbReference type="STRING" id="1408157.A0A1J7IGT5"/>
<dbReference type="EMBL" id="KV875100">
    <property type="protein sequence ID" value="OIW26491.1"/>
    <property type="molecule type" value="Genomic_DNA"/>
</dbReference>
<name>A0A1J7IGT5_9PEZI</name>
<dbReference type="AlphaFoldDB" id="A0A1J7IGT5"/>
<protein>
    <recommendedName>
        <fullName evidence="3">Prefoldin subunit</fullName>
    </recommendedName>
</protein>
<evidence type="ECO:0008006" key="3">
    <source>
        <dbReference type="Google" id="ProtNLM"/>
    </source>
</evidence>
<keyword evidence="2" id="KW-1185">Reference proteome</keyword>